<protein>
    <submittedName>
        <fullName evidence="1">Uncharacterized protein</fullName>
    </submittedName>
</protein>
<comment type="caution">
    <text evidence="1">The sequence shown here is derived from an EMBL/GenBank/DDBJ whole genome shotgun (WGS) entry which is preliminary data.</text>
</comment>
<reference evidence="1 2" key="1">
    <citation type="submission" date="2017-01" db="EMBL/GenBank/DDBJ databases">
        <title>The recent genome duplication of the halophilic yeast Hortaea werneckii: insights from long-read sequencing.</title>
        <authorList>
            <person name="Sinha S."/>
            <person name="Flibotte S."/>
            <person name="Neira M."/>
            <person name="Lenassi M."/>
            <person name="Gostincar C."/>
            <person name="Stajich J.E."/>
            <person name="Nislow C.E."/>
        </authorList>
    </citation>
    <scope>NUCLEOTIDE SEQUENCE [LARGE SCALE GENOMIC DNA]</scope>
    <source>
        <strain evidence="1 2">EXF-2000</strain>
    </source>
</reference>
<evidence type="ECO:0000313" key="1">
    <source>
        <dbReference type="EMBL" id="OTA37123.1"/>
    </source>
</evidence>
<accession>A0A1Z5TM61</accession>
<sequence length="414" mass="42356">MQCACLPATRTPARLLHGACHGGCSGMREMRARFTMRISRVLLASVIATAGASALPASSCSTSVSTQQTCITRMHPGATSPASLATHTRTSASTVTTTETVKGQGKAKIETFSPNAVTSTKLVNATSPTDAGEAAEAPTVYVTVSPAGNSSCTSTTTISADATSTVYTGSYNGSMAKRTASPMDVEKRSGPPLLNTVGHWFGAKGRTGRAAAMANIMKPFEVDCLEQATTYVIEQTTELDKEQTSTVTAEQEIVYVTSTRMLDATQAPNSGQTVISTVTAAPSAGNSTGSVCTVSLGSAAATTTQHLKCAPTNLIGEVDGYGIGSTHGHANETQGLAPGSDPSACCQLCVDTEGCAASEDDPDAGNCFLWYTSNPTCGLGFTYSNGGEDLEPGTGFLVQSGCGYIESGEDPVGV</sequence>
<keyword evidence="2" id="KW-1185">Reference proteome</keyword>
<dbReference type="VEuPathDB" id="FungiDB:BTJ68_02950"/>
<dbReference type="InParanoid" id="A0A1Z5TM61"/>
<gene>
    <name evidence="1" type="ORF">BTJ68_02950</name>
</gene>
<dbReference type="EMBL" id="MUNK01000023">
    <property type="protein sequence ID" value="OTA37123.1"/>
    <property type="molecule type" value="Genomic_DNA"/>
</dbReference>
<proteinExistence type="predicted"/>
<dbReference type="AlphaFoldDB" id="A0A1Z5TM61"/>
<organism evidence="1 2">
    <name type="scientific">Hortaea werneckii EXF-2000</name>
    <dbReference type="NCBI Taxonomy" id="1157616"/>
    <lineage>
        <taxon>Eukaryota</taxon>
        <taxon>Fungi</taxon>
        <taxon>Dikarya</taxon>
        <taxon>Ascomycota</taxon>
        <taxon>Pezizomycotina</taxon>
        <taxon>Dothideomycetes</taxon>
        <taxon>Dothideomycetidae</taxon>
        <taxon>Mycosphaerellales</taxon>
        <taxon>Teratosphaeriaceae</taxon>
        <taxon>Hortaea</taxon>
    </lineage>
</organism>
<name>A0A1Z5TM61_HORWE</name>
<dbReference type="Proteomes" id="UP000194280">
    <property type="component" value="Unassembled WGS sequence"/>
</dbReference>
<dbReference type="OrthoDB" id="3644474at2759"/>
<evidence type="ECO:0000313" key="2">
    <source>
        <dbReference type="Proteomes" id="UP000194280"/>
    </source>
</evidence>